<keyword evidence="2" id="KW-0812">Transmembrane</keyword>
<dbReference type="Proteomes" id="UP000886998">
    <property type="component" value="Unassembled WGS sequence"/>
</dbReference>
<keyword evidence="4" id="KW-1185">Reference proteome</keyword>
<sequence>MPRHLFQVTVNLPANFRNNLNNNEAFNPYVFVRNRLYHFLFNRFSLLYAHLFSEVHRKLIEFFLLLTALFCFILLIYVHRVFVQTPITCLEQYRGTWRNNGILRVEVLTRRGKGNYTLEDSYWKEKTLRLQQYDGQSHFLFSDHTTKTEDSDEVVIVGGNESIRAEDALDAFASFEKDDFIGPKLLIPDKENSHRIFEEDNYQSISEDSVLTSEISPAYIMEFSMEYGYLRLRPSKRKELNISVTFVILDPEENTCFGGAFNRFLLNNFLGYDNVLLASIKNMAEKKDQKGFVRNAVMEIEYLFINNWTNDKSLFTAAFIMIIFTLTISTLLRHSHHQIFIVVGYWMHHIISSLERRSNFFDVIWPRNFLPTSGAPVLTVILALVGMEAVMSDFFHDRSIALHIIVIVWFADLYDAVCCQSALSKRHWYKFFYLYHFLFYAYNYKFSGVYWPLTLLTSWLFTFHSMVFFFHHYELPRFLHRAARVNVSVNPNNSSPPRNNPSDNNPSDNQDSAPDAAQPSDESENAPGNQLRNRRGATNQSPGSSTLVTDDTTSASGLAAQRPVRKKNSFCCEECRMLQLRSHNCTPDGYFRVKKSIVSAAKIHPLGKKGAALVRARENSGLKTLSTFNKLLTSELHNLSNAKFLKMKNIEGRSVEKIRKEVGIQFARLRRRCPAPYLITEKDKCCRFGRSDLFSKKD</sequence>
<feature type="compositionally biased region" description="Low complexity" evidence="1">
    <location>
        <begin position="489"/>
        <end position="514"/>
    </location>
</feature>
<dbReference type="PANTHER" id="PTHR21650">
    <property type="entry name" value="MEMBRALIN/KINETOCHORE PROTEIN NUF2"/>
    <property type="match status" value="1"/>
</dbReference>
<feature type="compositionally biased region" description="Polar residues" evidence="1">
    <location>
        <begin position="526"/>
        <end position="556"/>
    </location>
</feature>
<gene>
    <name evidence="3" type="primary">TMEM259</name>
    <name evidence="3" type="ORF">TNIN_398121</name>
</gene>
<feature type="transmembrane region" description="Helical" evidence="2">
    <location>
        <begin position="314"/>
        <end position="332"/>
    </location>
</feature>
<organism evidence="3 4">
    <name type="scientific">Trichonephila inaurata madagascariensis</name>
    <dbReference type="NCBI Taxonomy" id="2747483"/>
    <lineage>
        <taxon>Eukaryota</taxon>
        <taxon>Metazoa</taxon>
        <taxon>Ecdysozoa</taxon>
        <taxon>Arthropoda</taxon>
        <taxon>Chelicerata</taxon>
        <taxon>Arachnida</taxon>
        <taxon>Araneae</taxon>
        <taxon>Araneomorphae</taxon>
        <taxon>Entelegynae</taxon>
        <taxon>Araneoidea</taxon>
        <taxon>Nephilidae</taxon>
        <taxon>Trichonephila</taxon>
        <taxon>Trichonephila inaurata</taxon>
    </lineage>
</organism>
<name>A0A8X6XFU0_9ARAC</name>
<dbReference type="EMBL" id="BMAV01007836">
    <property type="protein sequence ID" value="GFY50996.1"/>
    <property type="molecule type" value="Genomic_DNA"/>
</dbReference>
<dbReference type="InterPro" id="IPR019144">
    <property type="entry name" value="Membralin"/>
</dbReference>
<keyword evidence="2" id="KW-0472">Membrane</keyword>
<evidence type="ECO:0000256" key="1">
    <source>
        <dbReference type="SAM" id="MobiDB-lite"/>
    </source>
</evidence>
<dbReference type="PANTHER" id="PTHR21650:SF4">
    <property type="entry name" value="MEMBRALIN"/>
    <property type="match status" value="1"/>
</dbReference>
<dbReference type="GO" id="GO:0005783">
    <property type="term" value="C:endoplasmic reticulum"/>
    <property type="evidence" value="ECO:0007669"/>
    <property type="project" value="TreeGrafter"/>
</dbReference>
<evidence type="ECO:0000256" key="2">
    <source>
        <dbReference type="SAM" id="Phobius"/>
    </source>
</evidence>
<evidence type="ECO:0000313" key="3">
    <source>
        <dbReference type="EMBL" id="GFY50996.1"/>
    </source>
</evidence>
<evidence type="ECO:0000313" key="4">
    <source>
        <dbReference type="Proteomes" id="UP000886998"/>
    </source>
</evidence>
<dbReference type="OrthoDB" id="6437300at2759"/>
<reference evidence="3" key="1">
    <citation type="submission" date="2020-08" db="EMBL/GenBank/DDBJ databases">
        <title>Multicomponent nature underlies the extraordinary mechanical properties of spider dragline silk.</title>
        <authorList>
            <person name="Kono N."/>
            <person name="Nakamura H."/>
            <person name="Mori M."/>
            <person name="Yoshida Y."/>
            <person name="Ohtoshi R."/>
            <person name="Malay A.D."/>
            <person name="Moran D.A.P."/>
            <person name="Tomita M."/>
            <person name="Numata K."/>
            <person name="Arakawa K."/>
        </authorList>
    </citation>
    <scope>NUCLEOTIDE SEQUENCE</scope>
</reference>
<dbReference type="Pfam" id="PF09746">
    <property type="entry name" value="Membralin"/>
    <property type="match status" value="1"/>
</dbReference>
<protein>
    <submittedName>
        <fullName evidence="3">Membralin</fullName>
    </submittedName>
</protein>
<feature type="transmembrane region" description="Helical" evidence="2">
    <location>
        <begin position="368"/>
        <end position="387"/>
    </location>
</feature>
<proteinExistence type="predicted"/>
<comment type="caution">
    <text evidence="3">The sequence shown here is derived from an EMBL/GenBank/DDBJ whole genome shotgun (WGS) entry which is preliminary data.</text>
</comment>
<feature type="transmembrane region" description="Helical" evidence="2">
    <location>
        <begin position="399"/>
        <end position="416"/>
    </location>
</feature>
<keyword evidence="2" id="KW-1133">Transmembrane helix</keyword>
<dbReference type="GO" id="GO:0034976">
    <property type="term" value="P:response to endoplasmic reticulum stress"/>
    <property type="evidence" value="ECO:0007669"/>
    <property type="project" value="TreeGrafter"/>
</dbReference>
<accession>A0A8X6XFU0</accession>
<dbReference type="GO" id="GO:1904294">
    <property type="term" value="P:positive regulation of ERAD pathway"/>
    <property type="evidence" value="ECO:0007669"/>
    <property type="project" value="TreeGrafter"/>
</dbReference>
<feature type="transmembrane region" description="Helical" evidence="2">
    <location>
        <begin position="59"/>
        <end position="78"/>
    </location>
</feature>
<dbReference type="AlphaFoldDB" id="A0A8X6XFU0"/>
<feature type="transmembrane region" description="Helical" evidence="2">
    <location>
        <begin position="450"/>
        <end position="471"/>
    </location>
</feature>
<feature type="region of interest" description="Disordered" evidence="1">
    <location>
        <begin position="489"/>
        <end position="561"/>
    </location>
</feature>